<sequence length="551" mass="56621">MFSLRWLRERGIIRARPSISRRQAVRAVVLSCMVVAALLQTGCRSSGVGLCSPCGFVGRTKTRIMETFRRGAPAAAGCCGSEIGSEVPMEYGAPIGVAPAVPLGAGTQVIQGGPVPSSDAPATDLRPLDDRPSAQPGPAPGRGSRSSTDSSVRKPPIGYDAQRPAGGLGRGDNLAHTLVSSPASTARSSQDAVRTSNKNAAIGDSDNVLDHLPPLDLPADVTGRGDSPPVAPAAVKPQAAASAPASAPAVSSANDHPGGRSAREAEAALAAAAPAAPAPDVATTSGDAIGIARFVAVDLKLAGGSGPSAVGLGWLVEKGYKTVLDLRDSSQTSPAFIGEAASRGLRYVAFPVKLDNLNREQLDRFSFELSLNDARPLYFFDDDGRRAGAMWYIRRILTDKVSPDIARREAEELGLNDAASWKLVQDAVDRQLAPRTSAPAAPAPAAPAAPATPPAAPAPAPKPATPPQAASPSAPPTPVADAMRKTESLVRASFAGDPDAWQPFAAMVLTGLTFPLAYFSRTVIPTMLAKTRASLPGPARRSKSLPPASGA</sequence>
<dbReference type="OrthoDB" id="290777at2"/>
<accession>A0A1U7CVS0</accession>
<gene>
    <name evidence="3" type="ORF">BSF38_04600</name>
</gene>
<dbReference type="InterPro" id="IPR029021">
    <property type="entry name" value="Prot-tyrosine_phosphatase-like"/>
</dbReference>
<evidence type="ECO:0000313" key="4">
    <source>
        <dbReference type="Proteomes" id="UP000186309"/>
    </source>
</evidence>
<feature type="domain" description="DSP-PTPase phosphatase fused to NAD+ Kinase" evidence="2">
    <location>
        <begin position="300"/>
        <end position="395"/>
    </location>
</feature>
<dbReference type="Pfam" id="PF22741">
    <property type="entry name" value="PTP-NADK"/>
    <property type="match status" value="1"/>
</dbReference>
<feature type="compositionally biased region" description="Low complexity" evidence="1">
    <location>
        <begin position="232"/>
        <end position="253"/>
    </location>
</feature>
<dbReference type="Gene3D" id="3.90.190.10">
    <property type="entry name" value="Protein tyrosine phosphatase superfamily"/>
    <property type="match status" value="1"/>
</dbReference>
<feature type="compositionally biased region" description="Pro residues" evidence="1">
    <location>
        <begin position="441"/>
        <end position="466"/>
    </location>
</feature>
<name>A0A1U7CVS0_9BACT</name>
<feature type="compositionally biased region" description="Polar residues" evidence="1">
    <location>
        <begin position="178"/>
        <end position="199"/>
    </location>
</feature>
<feature type="region of interest" description="Disordered" evidence="1">
    <location>
        <begin position="108"/>
        <end position="282"/>
    </location>
</feature>
<protein>
    <recommendedName>
        <fullName evidence="2">DSP-PTPase phosphatase fused to NAD+ Kinase domain-containing protein</fullName>
    </recommendedName>
</protein>
<organism evidence="3 4">
    <name type="scientific">Paludisphaera borealis</name>
    <dbReference type="NCBI Taxonomy" id="1387353"/>
    <lineage>
        <taxon>Bacteria</taxon>
        <taxon>Pseudomonadati</taxon>
        <taxon>Planctomycetota</taxon>
        <taxon>Planctomycetia</taxon>
        <taxon>Isosphaerales</taxon>
        <taxon>Isosphaeraceae</taxon>
        <taxon>Paludisphaera</taxon>
    </lineage>
</organism>
<reference evidence="4" key="1">
    <citation type="submission" date="2016-12" db="EMBL/GenBank/DDBJ databases">
        <title>Comparative genomics of four Isosphaeraceae planctomycetes: a common pool of plasmids and glycoside hydrolase genes.</title>
        <authorList>
            <person name="Ivanova A."/>
        </authorList>
    </citation>
    <scope>NUCLEOTIDE SEQUENCE [LARGE SCALE GENOMIC DNA]</scope>
    <source>
        <strain evidence="4">PX4</strain>
    </source>
</reference>
<feature type="compositionally biased region" description="Low complexity" evidence="1">
    <location>
        <begin position="210"/>
        <end position="220"/>
    </location>
</feature>
<dbReference type="KEGG" id="pbor:BSF38_04600"/>
<dbReference type="RefSeq" id="WP_145952283.1">
    <property type="nucleotide sequence ID" value="NZ_CP019082.1"/>
</dbReference>
<keyword evidence="4" id="KW-1185">Reference proteome</keyword>
<dbReference type="EMBL" id="CP019082">
    <property type="protein sequence ID" value="APW63042.1"/>
    <property type="molecule type" value="Genomic_DNA"/>
</dbReference>
<dbReference type="Proteomes" id="UP000186309">
    <property type="component" value="Chromosome"/>
</dbReference>
<proteinExistence type="predicted"/>
<evidence type="ECO:0000313" key="3">
    <source>
        <dbReference type="EMBL" id="APW63042.1"/>
    </source>
</evidence>
<dbReference type="InterPro" id="IPR055214">
    <property type="entry name" value="PTP-NADK"/>
</dbReference>
<feature type="compositionally biased region" description="Basic and acidic residues" evidence="1">
    <location>
        <begin position="257"/>
        <end position="266"/>
    </location>
</feature>
<evidence type="ECO:0000259" key="2">
    <source>
        <dbReference type="Pfam" id="PF22741"/>
    </source>
</evidence>
<evidence type="ECO:0000256" key="1">
    <source>
        <dbReference type="SAM" id="MobiDB-lite"/>
    </source>
</evidence>
<dbReference type="AlphaFoldDB" id="A0A1U7CVS0"/>
<feature type="region of interest" description="Disordered" evidence="1">
    <location>
        <begin position="432"/>
        <end position="483"/>
    </location>
</feature>
<feature type="compositionally biased region" description="Low complexity" evidence="1">
    <location>
        <begin position="267"/>
        <end position="279"/>
    </location>
</feature>